<dbReference type="PATRIC" id="fig|930169.3.peg.2061"/>
<dbReference type="InterPro" id="IPR036397">
    <property type="entry name" value="RNaseH_sf"/>
</dbReference>
<keyword evidence="3" id="KW-1185">Reference proteome</keyword>
<sequence length="114" mass="13009">MLDGALEQVEDPKGLVLHSDQGRQYQMSAYRNRLTARGAEVSMSRSGNCLDNAVTESFFGVLKNEFFHGQRFGSVDTFIEGLKDYIHYYNHERIKVNLDGLSPVEYRTRTLSIT</sequence>
<dbReference type="PROSITE" id="PS50994">
    <property type="entry name" value="INTEGRASE"/>
    <property type="match status" value="1"/>
</dbReference>
<dbReference type="InterPro" id="IPR012337">
    <property type="entry name" value="RNaseH-like_sf"/>
</dbReference>
<dbReference type="PANTHER" id="PTHR46889:SF4">
    <property type="entry name" value="TRANSPOSASE INSO FOR INSERTION SEQUENCE ELEMENT IS911B-RELATED"/>
    <property type="match status" value="1"/>
</dbReference>
<dbReference type="Proteomes" id="UP000006286">
    <property type="component" value="Chromosome"/>
</dbReference>
<accession>K0CFJ3</accession>
<organism evidence="2 3">
    <name type="scientific">Alcanivorax dieselolei (strain DSM 16502 / CGMCC 1.3690 / MCCC 1A00001 / B-5)</name>
    <name type="common">Alloalcanivorax dieselolei</name>
    <dbReference type="NCBI Taxonomy" id="930169"/>
    <lineage>
        <taxon>Bacteria</taxon>
        <taxon>Pseudomonadati</taxon>
        <taxon>Pseudomonadota</taxon>
        <taxon>Gammaproteobacteria</taxon>
        <taxon>Oceanospirillales</taxon>
        <taxon>Alcanivoracaceae</taxon>
        <taxon>Alloalcanivorax</taxon>
    </lineage>
</organism>
<dbReference type="InterPro" id="IPR001584">
    <property type="entry name" value="Integrase_cat-core"/>
</dbReference>
<dbReference type="eggNOG" id="COG2801">
    <property type="taxonomic scope" value="Bacteria"/>
</dbReference>
<dbReference type="Pfam" id="PF13333">
    <property type="entry name" value="rve_2"/>
    <property type="match status" value="1"/>
</dbReference>
<dbReference type="EMBL" id="CP003466">
    <property type="protein sequence ID" value="AFT70356.1"/>
    <property type="molecule type" value="Genomic_DNA"/>
</dbReference>
<dbReference type="HOGENOM" id="CLU_027402_41_1_6"/>
<dbReference type="AlphaFoldDB" id="K0CFJ3"/>
<evidence type="ECO:0000313" key="2">
    <source>
        <dbReference type="EMBL" id="AFT70356.1"/>
    </source>
</evidence>
<dbReference type="Gene3D" id="3.30.420.10">
    <property type="entry name" value="Ribonuclease H-like superfamily/Ribonuclease H"/>
    <property type="match status" value="1"/>
</dbReference>
<dbReference type="InterPro" id="IPR050900">
    <property type="entry name" value="Transposase_IS3/IS150/IS904"/>
</dbReference>
<reference evidence="2 3" key="1">
    <citation type="journal article" date="2012" name="J. Bacteriol.">
        <title>Complete genome sequence of Alcanivorax dieselolei type strain B5.</title>
        <authorList>
            <person name="Lai Q."/>
            <person name="Li W."/>
            <person name="Shao Z."/>
        </authorList>
    </citation>
    <scope>NUCLEOTIDE SEQUENCE [LARGE SCALE GENOMIC DNA]</scope>
    <source>
        <strain evidence="3">DSM 16502 / CGMCC 1.3690 / B-5</strain>
    </source>
</reference>
<dbReference type="SUPFAM" id="SSF53098">
    <property type="entry name" value="Ribonuclease H-like"/>
    <property type="match status" value="1"/>
</dbReference>
<gene>
    <name evidence="2" type="ordered locus">B5T_02082</name>
</gene>
<protein>
    <submittedName>
        <fullName evidence="2">Integrase, catalytic region</fullName>
    </submittedName>
</protein>
<dbReference type="GO" id="GO:0015074">
    <property type="term" value="P:DNA integration"/>
    <property type="evidence" value="ECO:0007669"/>
    <property type="project" value="InterPro"/>
</dbReference>
<proteinExistence type="predicted"/>
<dbReference type="GO" id="GO:0003676">
    <property type="term" value="F:nucleic acid binding"/>
    <property type="evidence" value="ECO:0007669"/>
    <property type="project" value="InterPro"/>
</dbReference>
<name>K0CFJ3_ALCDB</name>
<feature type="domain" description="Integrase catalytic" evidence="1">
    <location>
        <begin position="1"/>
        <end position="111"/>
    </location>
</feature>
<evidence type="ECO:0000259" key="1">
    <source>
        <dbReference type="PROSITE" id="PS50994"/>
    </source>
</evidence>
<dbReference type="PANTHER" id="PTHR46889">
    <property type="entry name" value="TRANSPOSASE INSF FOR INSERTION SEQUENCE IS3B-RELATED"/>
    <property type="match status" value="1"/>
</dbReference>
<dbReference type="KEGG" id="adi:B5T_02082"/>
<evidence type="ECO:0000313" key="3">
    <source>
        <dbReference type="Proteomes" id="UP000006286"/>
    </source>
</evidence>